<evidence type="ECO:0000313" key="1">
    <source>
        <dbReference type="EMBL" id="RGV35181.1"/>
    </source>
</evidence>
<dbReference type="AlphaFoldDB" id="A0A412X412"/>
<evidence type="ECO:0000313" key="2">
    <source>
        <dbReference type="Proteomes" id="UP000283589"/>
    </source>
</evidence>
<proteinExistence type="predicted"/>
<reference evidence="1 2" key="1">
    <citation type="submission" date="2018-08" db="EMBL/GenBank/DDBJ databases">
        <title>A genome reference for cultivated species of the human gut microbiota.</title>
        <authorList>
            <person name="Zou Y."/>
            <person name="Xue W."/>
            <person name="Luo G."/>
        </authorList>
    </citation>
    <scope>NUCLEOTIDE SEQUENCE [LARGE SCALE GENOMIC DNA]</scope>
    <source>
        <strain evidence="1 2">AF14-49</strain>
    </source>
</reference>
<sequence>MKIIIKLLSFLIILNFISCYDDKGNYDYEKINDITIEFPDFSWQQIIGETLKVYPKLKYAFNDSTDLKLKFEWSFADRVIGKERQLEWTVDTNVQSDLVLRVTNLDNNLTYMQSKTIRPTSIYTTDKSYLVLSEKNGKSLLSFIQYGEKLDENGNHIRDELGRVILEYKVLEDIYYKENQEELGSQPLFIQEHIADIFPSNGHVVVFQEGGQGSVDLDGLSMKKDILLVESFSGGTYPVDFHPVNAEMMAYTHMIENYDGKIYTKVKETLELFQSGYYIHTPLLFENKEVHGHLIHSERSQAKEFTLLHSVGTPTEPENRLLLIHDLQDSWEDIKISGKVVQLPAPNDGWPENFIPLTDLGDSQVLHIGYVTMDWGTNAGYTMFLKNADGTYQYQYFEIEREYDGEGLTYPEITIGDQNREALVNYFITAPIPLEECIFYTLPSPQNEYIFAAHGKEIYLFDRTSPKNGFRHYYTCKANVVEMNGRDYYGTQILIGLDNGGVLLLNTEEAKQLETDQEKFLWESDVNVNLGKIVDITLKVGGYI</sequence>
<dbReference type="Proteomes" id="UP000283589">
    <property type="component" value="Unassembled WGS sequence"/>
</dbReference>
<comment type="caution">
    <text evidence="1">The sequence shown here is derived from an EMBL/GenBank/DDBJ whole genome shotgun (WGS) entry which is preliminary data.</text>
</comment>
<dbReference type="EMBL" id="QRZA01000005">
    <property type="protein sequence ID" value="RGV35181.1"/>
    <property type="molecule type" value="Genomic_DNA"/>
</dbReference>
<name>A0A412X412_9BACT</name>
<gene>
    <name evidence="1" type="ORF">DWW18_06315</name>
</gene>
<dbReference type="Pfam" id="PF16407">
    <property type="entry name" value="PKD_2"/>
    <property type="match status" value="1"/>
</dbReference>
<organism evidence="1 2">
    <name type="scientific">Butyricimonas virosa</name>
    <dbReference type="NCBI Taxonomy" id="544645"/>
    <lineage>
        <taxon>Bacteria</taxon>
        <taxon>Pseudomonadati</taxon>
        <taxon>Bacteroidota</taxon>
        <taxon>Bacteroidia</taxon>
        <taxon>Bacteroidales</taxon>
        <taxon>Odoribacteraceae</taxon>
        <taxon>Butyricimonas</taxon>
    </lineage>
</organism>
<protein>
    <submittedName>
        <fullName evidence="1">Uncharacterized protein</fullName>
    </submittedName>
</protein>
<dbReference type="RefSeq" id="WP_118259440.1">
    <property type="nucleotide sequence ID" value="NZ_CALBWO010000034.1"/>
</dbReference>
<accession>A0A412X412</accession>
<dbReference type="InterPro" id="IPR032183">
    <property type="entry name" value="PKD-like"/>
</dbReference>